<dbReference type="EMBL" id="JASUXU010000150">
    <property type="protein sequence ID" value="KAK0303353.1"/>
    <property type="molecule type" value="Genomic_DNA"/>
</dbReference>
<keyword evidence="1" id="KW-0378">Hydrolase</keyword>
<accession>A0AAN6F7Q2</accession>
<dbReference type="PANTHER" id="PTHR43798:SF31">
    <property type="entry name" value="AB HYDROLASE SUPERFAMILY PROTEIN YCLE"/>
    <property type="match status" value="1"/>
</dbReference>
<dbReference type="GO" id="GO:0016787">
    <property type="term" value="F:hydrolase activity"/>
    <property type="evidence" value="ECO:0007669"/>
    <property type="project" value="UniProtKB-KW"/>
</dbReference>
<dbReference type="PANTHER" id="PTHR43798">
    <property type="entry name" value="MONOACYLGLYCEROL LIPASE"/>
    <property type="match status" value="1"/>
</dbReference>
<sequence length="293" mass="31400">MPQIEQTIQVSEVIHLHTIISTPNQPTSPTRPALVLFHFWGGANNTYRPLITHLCSDFALIVPSLRGWGESSRPTNPGAYRTADYGADIVALLQKLNSDSPELFSNGVVLVGHSMGAKIAQWLLTQQHLLPPSVMIRGLVLLAPAPAGSHSLPPEMREQQVHAYDNAASAEFVVRNVLLGRLDAVSDRVVGDIVADAVSGSEGARAAWPRYGMGEDFEDAVRGYGKYGGALRVLVLVGELDTVETEQSVKKRTVGVLLQSGAGVKAVTLSGTGHLSPVEAQEEVADAIRGFHF</sequence>
<dbReference type="AlphaFoldDB" id="A0AAN6F7Q2"/>
<feature type="domain" description="AB hydrolase-1" evidence="2">
    <location>
        <begin position="35"/>
        <end position="287"/>
    </location>
</feature>
<dbReference type="InterPro" id="IPR050266">
    <property type="entry name" value="AB_hydrolase_sf"/>
</dbReference>
<dbReference type="SUPFAM" id="SSF53474">
    <property type="entry name" value="alpha/beta-Hydrolases"/>
    <property type="match status" value="1"/>
</dbReference>
<evidence type="ECO:0000259" key="2">
    <source>
        <dbReference type="Pfam" id="PF12697"/>
    </source>
</evidence>
<name>A0AAN6F7Q2_9PEZI</name>
<reference evidence="3" key="1">
    <citation type="submission" date="2021-12" db="EMBL/GenBank/DDBJ databases">
        <title>Black yeast isolated from Biological Soil Crust.</title>
        <authorList>
            <person name="Kurbessoian T."/>
        </authorList>
    </citation>
    <scope>NUCLEOTIDE SEQUENCE</scope>
    <source>
        <strain evidence="3">CCFEE 5208</strain>
    </source>
</reference>
<dbReference type="Proteomes" id="UP001168146">
    <property type="component" value="Unassembled WGS sequence"/>
</dbReference>
<dbReference type="InterPro" id="IPR000639">
    <property type="entry name" value="Epox_hydrolase-like"/>
</dbReference>
<dbReference type="GO" id="GO:0016020">
    <property type="term" value="C:membrane"/>
    <property type="evidence" value="ECO:0007669"/>
    <property type="project" value="TreeGrafter"/>
</dbReference>
<evidence type="ECO:0000256" key="1">
    <source>
        <dbReference type="ARBA" id="ARBA00022801"/>
    </source>
</evidence>
<protein>
    <recommendedName>
        <fullName evidence="2">AB hydrolase-1 domain-containing protein</fullName>
    </recommendedName>
</protein>
<comment type="caution">
    <text evidence="3">The sequence shown here is derived from an EMBL/GenBank/DDBJ whole genome shotgun (WGS) entry which is preliminary data.</text>
</comment>
<organism evidence="3 4">
    <name type="scientific">Friedmanniomyces endolithicus</name>
    <dbReference type="NCBI Taxonomy" id="329885"/>
    <lineage>
        <taxon>Eukaryota</taxon>
        <taxon>Fungi</taxon>
        <taxon>Dikarya</taxon>
        <taxon>Ascomycota</taxon>
        <taxon>Pezizomycotina</taxon>
        <taxon>Dothideomycetes</taxon>
        <taxon>Dothideomycetidae</taxon>
        <taxon>Mycosphaerellales</taxon>
        <taxon>Teratosphaeriaceae</taxon>
        <taxon>Friedmanniomyces</taxon>
    </lineage>
</organism>
<gene>
    <name evidence="3" type="ORF">LTR82_017576</name>
</gene>
<dbReference type="Gene3D" id="3.40.50.1820">
    <property type="entry name" value="alpha/beta hydrolase"/>
    <property type="match status" value="1"/>
</dbReference>
<evidence type="ECO:0000313" key="3">
    <source>
        <dbReference type="EMBL" id="KAK0303353.1"/>
    </source>
</evidence>
<dbReference type="InterPro" id="IPR029058">
    <property type="entry name" value="AB_hydrolase_fold"/>
</dbReference>
<proteinExistence type="predicted"/>
<evidence type="ECO:0000313" key="4">
    <source>
        <dbReference type="Proteomes" id="UP001168146"/>
    </source>
</evidence>
<dbReference type="PRINTS" id="PR00412">
    <property type="entry name" value="EPOXHYDRLASE"/>
</dbReference>
<dbReference type="Pfam" id="PF12697">
    <property type="entry name" value="Abhydrolase_6"/>
    <property type="match status" value="1"/>
</dbReference>
<dbReference type="InterPro" id="IPR000073">
    <property type="entry name" value="AB_hydrolase_1"/>
</dbReference>